<feature type="transmembrane region" description="Helical" evidence="6">
    <location>
        <begin position="166"/>
        <end position="190"/>
    </location>
</feature>
<evidence type="ECO:0000313" key="8">
    <source>
        <dbReference type="Ensembl" id="ENSSLUP00000007643.1"/>
    </source>
</evidence>
<dbReference type="PANTHER" id="PTHR21324">
    <property type="entry name" value="FASTING-INDUCIBLE INTEGRAL MEMBRANE PROTEIN TM6P1-RELATED"/>
    <property type="match status" value="1"/>
</dbReference>
<feature type="domain" description="CWH43-like N-terminal" evidence="7">
    <location>
        <begin position="46"/>
        <end position="255"/>
    </location>
</feature>
<reference evidence="8" key="1">
    <citation type="submission" date="2025-08" db="UniProtKB">
        <authorList>
            <consortium name="Ensembl"/>
        </authorList>
    </citation>
    <scope>IDENTIFICATION</scope>
</reference>
<proteinExistence type="inferred from homology"/>
<feature type="transmembrane region" description="Helical" evidence="6">
    <location>
        <begin position="202"/>
        <end position="222"/>
    </location>
</feature>
<comment type="subcellular location">
    <subcellularLocation>
        <location evidence="1">Endomembrane system</location>
        <topology evidence="1">Multi-pass membrane protein</topology>
    </subcellularLocation>
</comment>
<gene>
    <name evidence="8" type="primary">tmem150c</name>
</gene>
<evidence type="ECO:0000256" key="5">
    <source>
        <dbReference type="ARBA" id="ARBA00023136"/>
    </source>
</evidence>
<dbReference type="Ensembl" id="ENSSLUT00000007874.1">
    <property type="protein sequence ID" value="ENSSLUP00000007643.1"/>
    <property type="gene ID" value="ENSSLUG00000003552.1"/>
</dbReference>
<feature type="transmembrane region" description="Helical" evidence="6">
    <location>
        <begin position="234"/>
        <end position="251"/>
    </location>
</feature>
<accession>A0A8C9XAC6</accession>
<evidence type="ECO:0000256" key="3">
    <source>
        <dbReference type="ARBA" id="ARBA00022692"/>
    </source>
</evidence>
<keyword evidence="4 6" id="KW-1133">Transmembrane helix</keyword>
<dbReference type="PANTHER" id="PTHR21324:SF7">
    <property type="entry name" value="TRANSMEMBRANE PROTEIN 150C"/>
    <property type="match status" value="1"/>
</dbReference>
<keyword evidence="9" id="KW-1185">Reference proteome</keyword>
<reference evidence="8" key="2">
    <citation type="submission" date="2025-09" db="UniProtKB">
        <authorList>
            <consortium name="Ensembl"/>
        </authorList>
    </citation>
    <scope>IDENTIFICATION</scope>
</reference>
<dbReference type="Pfam" id="PF10277">
    <property type="entry name" value="Frag1"/>
    <property type="match status" value="1"/>
</dbReference>
<comment type="similarity">
    <text evidence="2">Belongs to the DRAM/TMEM150 family.</text>
</comment>
<dbReference type="GO" id="GO:0012505">
    <property type="term" value="C:endomembrane system"/>
    <property type="evidence" value="ECO:0007669"/>
    <property type="project" value="UniProtKB-SubCell"/>
</dbReference>
<dbReference type="GeneTree" id="ENSGT01030000234578"/>
<keyword evidence="3 6" id="KW-0812">Transmembrane</keyword>
<dbReference type="InterPro" id="IPR050911">
    <property type="entry name" value="DRAM/TMEM150_Autophagy_Mod"/>
</dbReference>
<dbReference type="GO" id="GO:0005886">
    <property type="term" value="C:plasma membrane"/>
    <property type="evidence" value="ECO:0007669"/>
    <property type="project" value="TreeGrafter"/>
</dbReference>
<feature type="transmembrane region" description="Helical" evidence="6">
    <location>
        <begin position="138"/>
        <end position="160"/>
    </location>
</feature>
<sequence length="287" mass="32346">MRSLCNVAVFPVYKHLAEPRSGERIPSGRTDKLRGDAMWSWSSSRWALLPPVYSVLTAAGLWLVYFVAVNNEKIAPLGSSYRRRNGSFYPPYISVAGNFSPASCIFSEVMNLSAFGGFVIAVLRYLQLKHRTYHQWLNAGSLVAFSIGCFGMTLVGNFQVFTEEMIHNFGTLMTFGLGTLYCWVQSFITLRVDLKNEGRKAGIIRFLLSGSITVCMILYFSLIGQRLHMQAAQSQWALVMLFITFLGTFAIEFRHNRFDIVCTDNSGRTVSRSEALSEASRYQPDQM</sequence>
<name>A0A8C9XAC6_SANLU</name>
<feature type="transmembrane region" description="Helical" evidence="6">
    <location>
        <begin position="46"/>
        <end position="68"/>
    </location>
</feature>
<evidence type="ECO:0000259" key="7">
    <source>
        <dbReference type="Pfam" id="PF10277"/>
    </source>
</evidence>
<feature type="transmembrane region" description="Helical" evidence="6">
    <location>
        <begin position="109"/>
        <end position="126"/>
    </location>
</feature>
<evidence type="ECO:0000256" key="6">
    <source>
        <dbReference type="SAM" id="Phobius"/>
    </source>
</evidence>
<dbReference type="InterPro" id="IPR019402">
    <property type="entry name" value="CWH43_N"/>
</dbReference>
<organism evidence="8 9">
    <name type="scientific">Sander lucioperca</name>
    <name type="common">Pike-perch</name>
    <name type="synonym">Perca lucioperca</name>
    <dbReference type="NCBI Taxonomy" id="283035"/>
    <lineage>
        <taxon>Eukaryota</taxon>
        <taxon>Metazoa</taxon>
        <taxon>Chordata</taxon>
        <taxon>Craniata</taxon>
        <taxon>Vertebrata</taxon>
        <taxon>Euteleostomi</taxon>
        <taxon>Actinopterygii</taxon>
        <taxon>Neopterygii</taxon>
        <taxon>Teleostei</taxon>
        <taxon>Neoteleostei</taxon>
        <taxon>Acanthomorphata</taxon>
        <taxon>Eupercaria</taxon>
        <taxon>Perciformes</taxon>
        <taxon>Percoidei</taxon>
        <taxon>Percidae</taxon>
        <taxon>Luciopercinae</taxon>
        <taxon>Sander</taxon>
    </lineage>
</organism>
<evidence type="ECO:0000256" key="4">
    <source>
        <dbReference type="ARBA" id="ARBA00022989"/>
    </source>
</evidence>
<dbReference type="Proteomes" id="UP000694568">
    <property type="component" value="Unplaced"/>
</dbReference>
<evidence type="ECO:0000256" key="2">
    <source>
        <dbReference type="ARBA" id="ARBA00006565"/>
    </source>
</evidence>
<protein>
    <submittedName>
        <fullName evidence="8">Transmembrane protein 150C</fullName>
    </submittedName>
</protein>
<evidence type="ECO:0000313" key="9">
    <source>
        <dbReference type="Proteomes" id="UP000694568"/>
    </source>
</evidence>
<dbReference type="AlphaFoldDB" id="A0A8C9XAC6"/>
<evidence type="ECO:0000256" key="1">
    <source>
        <dbReference type="ARBA" id="ARBA00004127"/>
    </source>
</evidence>
<keyword evidence="5 6" id="KW-0472">Membrane</keyword>